<evidence type="ECO:0008006" key="10">
    <source>
        <dbReference type="Google" id="ProtNLM"/>
    </source>
</evidence>
<evidence type="ECO:0000313" key="8">
    <source>
        <dbReference type="EMBL" id="KAJ4403831.1"/>
    </source>
</evidence>
<proteinExistence type="inferred from homology"/>
<keyword evidence="4" id="KW-0560">Oxidoreductase</keyword>
<dbReference type="InterPro" id="IPR036318">
    <property type="entry name" value="FAD-bd_PCMH-like_sf"/>
</dbReference>
<keyword evidence="3" id="KW-0274">FAD</keyword>
<dbReference type="AlphaFoldDB" id="A0A9W8ZDN2"/>
<protein>
    <recommendedName>
        <fullName evidence="10">FAD-binding PCMH-type domain-containing protein</fullName>
    </recommendedName>
</protein>
<keyword evidence="5" id="KW-0732">Signal</keyword>
<keyword evidence="2" id="KW-0285">Flavoprotein</keyword>
<dbReference type="PANTHER" id="PTHR42973:SF53">
    <property type="entry name" value="FAD-BINDING PCMH-TYPE DOMAIN-CONTAINING PROTEIN-RELATED"/>
    <property type="match status" value="1"/>
</dbReference>
<dbReference type="Pfam" id="PF08031">
    <property type="entry name" value="BBE"/>
    <property type="match status" value="1"/>
</dbReference>
<dbReference type="Pfam" id="PF01565">
    <property type="entry name" value="FAD_binding_4"/>
    <property type="match status" value="1"/>
</dbReference>
<evidence type="ECO:0000256" key="1">
    <source>
        <dbReference type="ARBA" id="ARBA00005466"/>
    </source>
</evidence>
<accession>A0A9W8ZDN2</accession>
<dbReference type="Proteomes" id="UP001140510">
    <property type="component" value="Unassembled WGS sequence"/>
</dbReference>
<dbReference type="InterPro" id="IPR016167">
    <property type="entry name" value="FAD-bd_PCMH_sub1"/>
</dbReference>
<reference evidence="8" key="1">
    <citation type="submission" date="2022-10" db="EMBL/GenBank/DDBJ databases">
        <title>Tapping the CABI collections for fungal endophytes: first genome assemblies for Collariella, Neodidymelliopsis, Ascochyta clinopodiicola, Didymella pomorum, Didymosphaeria variabile, Neocosmospora piperis and Neocucurbitaria cava.</title>
        <authorList>
            <person name="Hill R."/>
        </authorList>
    </citation>
    <scope>NUCLEOTIDE SEQUENCE</scope>
    <source>
        <strain evidence="8">IMI 355091</strain>
    </source>
</reference>
<evidence type="ECO:0000256" key="5">
    <source>
        <dbReference type="SAM" id="SignalP"/>
    </source>
</evidence>
<sequence>MRCTLYALHAGVCAAVLAHTFLSVPHNCCRLLVDAGLPNVIVKNSTADSSYQQEIQSYWSVTARLEPNCFVQPENTEQVSLILKTLNDESRCEFAVRSGGHSSIRGWNNIEDGVTIDLCSEIELDTDVYEYAESQGIMVPGARLGAVGVGGLLCGGGLSYHMHEKGLAMDSVRKYEAVLANGTIVDACQEANADLWLTLKGSQCTFAIVTRFYVEAFPGPKLWGGVLSYANTAETTSKFIMALKKFTDNVENYLPGTAWVYWGHNGADPEPKDTIWTGLVDTSGAADSSTYDDFTSIPGKLIGELGPTKTSTLTGFSRPGNYCNIWITCSFINNEGLMHKAVRLHREMVNAYGMKFGSDSDYTTQVLFQPLPVVVGRASARMGGNITPLSDQEVDGQILYGSIAVRDAAQESFAREVLMDLKRNFCDALTDEERVDYEYINYADGTQNPMERYGKANIDRLLAAEQKYDPTLVFRRRVPGGFNIPPSPPK</sequence>
<feature type="signal peptide" evidence="5">
    <location>
        <begin position="1"/>
        <end position="18"/>
    </location>
</feature>
<evidence type="ECO:0000259" key="6">
    <source>
        <dbReference type="Pfam" id="PF01565"/>
    </source>
</evidence>
<dbReference type="InterPro" id="IPR016169">
    <property type="entry name" value="FAD-bd_PCMH_sub2"/>
</dbReference>
<name>A0A9W8ZDN2_9PLEO</name>
<dbReference type="OrthoDB" id="2151789at2759"/>
<evidence type="ECO:0000259" key="7">
    <source>
        <dbReference type="Pfam" id="PF08031"/>
    </source>
</evidence>
<evidence type="ECO:0000256" key="4">
    <source>
        <dbReference type="ARBA" id="ARBA00023002"/>
    </source>
</evidence>
<feature type="domain" description="FAD linked oxidase N-terminal" evidence="6">
    <location>
        <begin position="67"/>
        <end position="186"/>
    </location>
</feature>
<feature type="domain" description="Berberine/berberine-like" evidence="7">
    <location>
        <begin position="439"/>
        <end position="475"/>
    </location>
</feature>
<feature type="chain" id="PRO_5040999127" description="FAD-binding PCMH-type domain-containing protein" evidence="5">
    <location>
        <begin position="19"/>
        <end position="490"/>
    </location>
</feature>
<dbReference type="SUPFAM" id="SSF56176">
    <property type="entry name" value="FAD-binding/transporter-associated domain-like"/>
    <property type="match status" value="1"/>
</dbReference>
<dbReference type="PANTHER" id="PTHR42973">
    <property type="entry name" value="BINDING OXIDOREDUCTASE, PUTATIVE (AFU_ORTHOLOGUE AFUA_1G17690)-RELATED"/>
    <property type="match status" value="1"/>
</dbReference>
<evidence type="ECO:0000256" key="2">
    <source>
        <dbReference type="ARBA" id="ARBA00022630"/>
    </source>
</evidence>
<dbReference type="InterPro" id="IPR012951">
    <property type="entry name" value="BBE"/>
</dbReference>
<gene>
    <name evidence="8" type="ORF">N0V91_006344</name>
</gene>
<dbReference type="Gene3D" id="3.30.465.10">
    <property type="match status" value="1"/>
</dbReference>
<dbReference type="GO" id="GO:0016491">
    <property type="term" value="F:oxidoreductase activity"/>
    <property type="evidence" value="ECO:0007669"/>
    <property type="project" value="UniProtKB-KW"/>
</dbReference>
<comment type="similarity">
    <text evidence="1">Belongs to the oxygen-dependent FAD-linked oxidoreductase family.</text>
</comment>
<dbReference type="InterPro" id="IPR006094">
    <property type="entry name" value="Oxid_FAD_bind_N"/>
</dbReference>
<evidence type="ECO:0000256" key="3">
    <source>
        <dbReference type="ARBA" id="ARBA00022827"/>
    </source>
</evidence>
<dbReference type="Gene3D" id="3.40.462.20">
    <property type="match status" value="1"/>
</dbReference>
<dbReference type="InterPro" id="IPR050416">
    <property type="entry name" value="FAD-linked_Oxidoreductase"/>
</dbReference>
<comment type="caution">
    <text evidence="8">The sequence shown here is derived from an EMBL/GenBank/DDBJ whole genome shotgun (WGS) entry which is preliminary data.</text>
</comment>
<organism evidence="8 9">
    <name type="scientific">Didymella pomorum</name>
    <dbReference type="NCBI Taxonomy" id="749634"/>
    <lineage>
        <taxon>Eukaryota</taxon>
        <taxon>Fungi</taxon>
        <taxon>Dikarya</taxon>
        <taxon>Ascomycota</taxon>
        <taxon>Pezizomycotina</taxon>
        <taxon>Dothideomycetes</taxon>
        <taxon>Pleosporomycetidae</taxon>
        <taxon>Pleosporales</taxon>
        <taxon>Pleosporineae</taxon>
        <taxon>Didymellaceae</taxon>
        <taxon>Didymella</taxon>
    </lineage>
</organism>
<evidence type="ECO:0000313" key="9">
    <source>
        <dbReference type="Proteomes" id="UP001140510"/>
    </source>
</evidence>
<dbReference type="EMBL" id="JAPEVA010000048">
    <property type="protein sequence ID" value="KAJ4403831.1"/>
    <property type="molecule type" value="Genomic_DNA"/>
</dbReference>
<dbReference type="Gene3D" id="3.30.43.10">
    <property type="entry name" value="Uridine Diphospho-n-acetylenolpyruvylglucosamine Reductase, domain 2"/>
    <property type="match status" value="1"/>
</dbReference>
<keyword evidence="9" id="KW-1185">Reference proteome</keyword>
<dbReference type="GO" id="GO:0050660">
    <property type="term" value="F:flavin adenine dinucleotide binding"/>
    <property type="evidence" value="ECO:0007669"/>
    <property type="project" value="InterPro"/>
</dbReference>